<reference evidence="1 2" key="1">
    <citation type="submission" date="2024-05" db="EMBL/GenBank/DDBJ databases">
        <title>Genome sequencing and assembly of Indian major carp, Cirrhinus mrigala (Hamilton, 1822).</title>
        <authorList>
            <person name="Mohindra V."/>
            <person name="Chowdhury L.M."/>
            <person name="Lal K."/>
            <person name="Jena J.K."/>
        </authorList>
    </citation>
    <scope>NUCLEOTIDE SEQUENCE [LARGE SCALE GENOMIC DNA]</scope>
    <source>
        <strain evidence="1">CM1030</strain>
        <tissue evidence="1">Blood</tissue>
    </source>
</reference>
<evidence type="ECO:0000313" key="1">
    <source>
        <dbReference type="EMBL" id="KAL0188264.1"/>
    </source>
</evidence>
<accession>A0ABD0QQ24</accession>
<keyword evidence="2" id="KW-1185">Reference proteome</keyword>
<dbReference type="EMBL" id="JAMKFB020000007">
    <property type="protein sequence ID" value="KAL0188264.1"/>
    <property type="molecule type" value="Genomic_DNA"/>
</dbReference>
<comment type="caution">
    <text evidence="1">The sequence shown here is derived from an EMBL/GenBank/DDBJ whole genome shotgun (WGS) entry which is preliminary data.</text>
</comment>
<proteinExistence type="predicted"/>
<feature type="non-terminal residue" evidence="1">
    <location>
        <position position="64"/>
    </location>
</feature>
<organism evidence="1 2">
    <name type="scientific">Cirrhinus mrigala</name>
    <name type="common">Mrigala</name>
    <dbReference type="NCBI Taxonomy" id="683832"/>
    <lineage>
        <taxon>Eukaryota</taxon>
        <taxon>Metazoa</taxon>
        <taxon>Chordata</taxon>
        <taxon>Craniata</taxon>
        <taxon>Vertebrata</taxon>
        <taxon>Euteleostomi</taxon>
        <taxon>Actinopterygii</taxon>
        <taxon>Neopterygii</taxon>
        <taxon>Teleostei</taxon>
        <taxon>Ostariophysi</taxon>
        <taxon>Cypriniformes</taxon>
        <taxon>Cyprinidae</taxon>
        <taxon>Labeoninae</taxon>
        <taxon>Labeonini</taxon>
        <taxon>Cirrhinus</taxon>
    </lineage>
</organism>
<name>A0ABD0QQ24_CIRMR</name>
<gene>
    <name evidence="1" type="ORF">M9458_015363</name>
</gene>
<dbReference type="AlphaFoldDB" id="A0ABD0QQ24"/>
<evidence type="ECO:0000313" key="2">
    <source>
        <dbReference type="Proteomes" id="UP001529510"/>
    </source>
</evidence>
<sequence length="64" mass="7236">KCTEPIQPQASLKFPRIYRLKPSVTSQEVINYKEHGAANDTSAAELDTCNQATEREEVFSLPRQ</sequence>
<dbReference type="Proteomes" id="UP001529510">
    <property type="component" value="Unassembled WGS sequence"/>
</dbReference>
<feature type="non-terminal residue" evidence="1">
    <location>
        <position position="1"/>
    </location>
</feature>
<protein>
    <submittedName>
        <fullName evidence="1">Uncharacterized protein</fullName>
    </submittedName>
</protein>